<feature type="binding site" evidence="9">
    <location>
        <position position="240"/>
    </location>
    <ligand>
        <name>Mg(2+)</name>
        <dbReference type="ChEBI" id="CHEBI:18420"/>
    </ligand>
</feature>
<evidence type="ECO:0000259" key="11">
    <source>
        <dbReference type="SMART" id="SM01192"/>
    </source>
</evidence>
<accession>A0ABP9XGL7</accession>
<comment type="similarity">
    <text evidence="2 9">Belongs to the enolase family.</text>
</comment>
<dbReference type="InterPro" id="IPR000941">
    <property type="entry name" value="Enolase"/>
</dbReference>
<feature type="binding site" evidence="9">
    <location>
        <position position="308"/>
    </location>
    <ligand>
        <name>Mg(2+)</name>
        <dbReference type="ChEBI" id="CHEBI:18420"/>
    </ligand>
</feature>
<comment type="catalytic activity">
    <reaction evidence="9">
        <text>(2R)-2-phosphoglycerate = phosphoenolpyruvate + H2O</text>
        <dbReference type="Rhea" id="RHEA:10164"/>
        <dbReference type="ChEBI" id="CHEBI:15377"/>
        <dbReference type="ChEBI" id="CHEBI:58289"/>
        <dbReference type="ChEBI" id="CHEBI:58702"/>
        <dbReference type="EC" id="4.2.1.11"/>
    </reaction>
</comment>
<evidence type="ECO:0000256" key="7">
    <source>
        <dbReference type="ARBA" id="ARBA00023152"/>
    </source>
</evidence>
<dbReference type="Gene3D" id="3.20.20.120">
    <property type="entry name" value="Enolase-like C-terminal domain"/>
    <property type="match status" value="1"/>
</dbReference>
<comment type="cofactor">
    <cofactor evidence="9">
        <name>Mg(2+)</name>
        <dbReference type="ChEBI" id="CHEBI:18420"/>
    </cofactor>
    <text evidence="9">Binds a second Mg(2+) ion via substrate during catalysis.</text>
</comment>
<evidence type="ECO:0000313" key="13">
    <source>
        <dbReference type="EMBL" id="GAA5534051.1"/>
    </source>
</evidence>
<keyword evidence="9" id="KW-0479">Metal-binding</keyword>
<dbReference type="SUPFAM" id="SSF54826">
    <property type="entry name" value="Enolase N-terminal domain-like"/>
    <property type="match status" value="1"/>
</dbReference>
<dbReference type="SFLD" id="SFLDS00001">
    <property type="entry name" value="Enolase"/>
    <property type="match status" value="1"/>
</dbReference>
<dbReference type="SFLD" id="SFLDF00002">
    <property type="entry name" value="enolase"/>
    <property type="match status" value="1"/>
</dbReference>
<keyword evidence="7 9" id="KW-0324">Glycolysis</keyword>
<dbReference type="InterPro" id="IPR029017">
    <property type="entry name" value="Enolase-like_N"/>
</dbReference>
<keyword evidence="5 9" id="KW-0964">Secreted</keyword>
<evidence type="ECO:0000256" key="6">
    <source>
        <dbReference type="ARBA" id="ARBA00022842"/>
    </source>
</evidence>
<evidence type="ECO:0000256" key="5">
    <source>
        <dbReference type="ARBA" id="ARBA00022525"/>
    </source>
</evidence>
<dbReference type="RefSeq" id="WP_345455025.1">
    <property type="nucleotide sequence ID" value="NZ_BAABRV010000005.1"/>
</dbReference>
<feature type="active site" description="Proton donor" evidence="9">
    <location>
        <position position="203"/>
    </location>
</feature>
<dbReference type="InterPro" id="IPR020809">
    <property type="entry name" value="Enolase_CS"/>
</dbReference>
<dbReference type="Gene3D" id="3.30.390.10">
    <property type="entry name" value="Enolase-like, N-terminal domain"/>
    <property type="match status" value="1"/>
</dbReference>
<evidence type="ECO:0000256" key="1">
    <source>
        <dbReference type="ARBA" id="ARBA00005031"/>
    </source>
</evidence>
<evidence type="ECO:0000256" key="9">
    <source>
        <dbReference type="HAMAP-Rule" id="MF_00318"/>
    </source>
</evidence>
<evidence type="ECO:0000256" key="2">
    <source>
        <dbReference type="ARBA" id="ARBA00009604"/>
    </source>
</evidence>
<gene>
    <name evidence="13" type="primary">eno_2</name>
    <name evidence="9" type="synonym">eno</name>
    <name evidence="13" type="ORF">Dalu01_02459</name>
</gene>
<keyword evidence="6 9" id="KW-0460">Magnesium</keyword>
<keyword evidence="9" id="KW-0963">Cytoplasm</keyword>
<dbReference type="Pfam" id="PF03952">
    <property type="entry name" value="Enolase_N"/>
    <property type="match status" value="1"/>
</dbReference>
<dbReference type="EC" id="4.2.1.11" evidence="3 9"/>
<dbReference type="Proteomes" id="UP001404956">
    <property type="component" value="Unassembled WGS sequence"/>
</dbReference>
<evidence type="ECO:0000259" key="12">
    <source>
        <dbReference type="SMART" id="SM01193"/>
    </source>
</evidence>
<feature type="binding site" evidence="9">
    <location>
        <position position="362"/>
    </location>
    <ligand>
        <name>(2R)-2-phosphoglycerate</name>
        <dbReference type="ChEBI" id="CHEBI:58289"/>
    </ligand>
</feature>
<protein>
    <recommendedName>
        <fullName evidence="4 9">Enolase</fullName>
        <ecNumber evidence="3 9">4.2.1.11</ecNumber>
    </recommendedName>
    <alternativeName>
        <fullName evidence="9">2-phospho-D-glycerate hydro-lyase</fullName>
    </alternativeName>
    <alternativeName>
        <fullName evidence="9">2-phosphoglycerate dehydratase</fullName>
    </alternativeName>
</protein>
<organism evidence="13 14">
    <name type="scientific">Deinococcus aluminii</name>
    <dbReference type="NCBI Taxonomy" id="1656885"/>
    <lineage>
        <taxon>Bacteria</taxon>
        <taxon>Thermotogati</taxon>
        <taxon>Deinococcota</taxon>
        <taxon>Deinococci</taxon>
        <taxon>Deinococcales</taxon>
        <taxon>Deinococcaceae</taxon>
        <taxon>Deinococcus</taxon>
    </lineage>
</organism>
<dbReference type="HAMAP" id="MF_00318">
    <property type="entry name" value="Enolase"/>
    <property type="match status" value="1"/>
</dbReference>
<dbReference type="PANTHER" id="PTHR11902:SF1">
    <property type="entry name" value="ENOLASE"/>
    <property type="match status" value="1"/>
</dbReference>
<comment type="function">
    <text evidence="9">Catalyzes the reversible conversion of 2-phosphoglycerate (2-PG) into phosphoenolpyruvate (PEP). It is essential for the degradation of carbohydrates via glycolysis.</text>
</comment>
<dbReference type="SMART" id="SM01193">
    <property type="entry name" value="Enolase_N"/>
    <property type="match status" value="1"/>
</dbReference>
<dbReference type="SFLD" id="SFLDG00178">
    <property type="entry name" value="enolase"/>
    <property type="match status" value="1"/>
</dbReference>
<keyword evidence="8 9" id="KW-0456">Lyase</keyword>
<dbReference type="SUPFAM" id="SSF51604">
    <property type="entry name" value="Enolase C-terminal domain-like"/>
    <property type="match status" value="1"/>
</dbReference>
<dbReference type="PRINTS" id="PR00148">
    <property type="entry name" value="ENOLASE"/>
</dbReference>
<dbReference type="PANTHER" id="PTHR11902">
    <property type="entry name" value="ENOLASE"/>
    <property type="match status" value="1"/>
</dbReference>
<comment type="subcellular location">
    <subcellularLocation>
        <location evidence="9">Cytoplasm</location>
    </subcellularLocation>
    <subcellularLocation>
        <location evidence="9">Secreted</location>
    </subcellularLocation>
    <subcellularLocation>
        <location evidence="9">Cell surface</location>
    </subcellularLocation>
    <text evidence="9">Fractions of enolase are present in both the cytoplasm and on the cell surface.</text>
</comment>
<dbReference type="InterPro" id="IPR036849">
    <property type="entry name" value="Enolase-like_C_sf"/>
</dbReference>
<name>A0ABP9XGL7_9DEIO</name>
<evidence type="ECO:0000313" key="14">
    <source>
        <dbReference type="Proteomes" id="UP001404956"/>
    </source>
</evidence>
<keyword evidence="14" id="KW-1185">Reference proteome</keyword>
<comment type="pathway">
    <text evidence="1 9">Carbohydrate degradation; glycolysis; pyruvate from D-glyceraldehyde 3-phosphate: step 4/5.</text>
</comment>
<feature type="binding site" evidence="9">
    <location>
        <position position="363"/>
    </location>
    <ligand>
        <name>(2R)-2-phosphoglycerate</name>
        <dbReference type="ChEBI" id="CHEBI:58289"/>
    </ligand>
</feature>
<feature type="domain" description="Enolase C-terminal TIM barrel" evidence="11">
    <location>
        <begin position="137"/>
        <end position="421"/>
    </location>
</feature>
<feature type="binding site" evidence="9">
    <location>
        <position position="333"/>
    </location>
    <ligand>
        <name>(2R)-2-phosphoglycerate</name>
        <dbReference type="ChEBI" id="CHEBI:58289"/>
    </ligand>
</feature>
<dbReference type="SMART" id="SM01192">
    <property type="entry name" value="Enolase_C"/>
    <property type="match status" value="1"/>
</dbReference>
<dbReference type="InterPro" id="IPR020810">
    <property type="entry name" value="Enolase_C"/>
</dbReference>
<dbReference type="Pfam" id="PF00113">
    <property type="entry name" value="Enolase_C"/>
    <property type="match status" value="1"/>
</dbReference>
<dbReference type="CDD" id="cd03313">
    <property type="entry name" value="enolase"/>
    <property type="match status" value="1"/>
</dbReference>
<dbReference type="PROSITE" id="PS00164">
    <property type="entry name" value="ENOLASE"/>
    <property type="match status" value="1"/>
</dbReference>
<evidence type="ECO:0000256" key="3">
    <source>
        <dbReference type="ARBA" id="ARBA00012058"/>
    </source>
</evidence>
<feature type="binding site" evidence="9">
    <location>
        <position position="384"/>
    </location>
    <ligand>
        <name>(2R)-2-phosphoglycerate</name>
        <dbReference type="ChEBI" id="CHEBI:58289"/>
    </ligand>
</feature>
<evidence type="ECO:0000256" key="10">
    <source>
        <dbReference type="SAM" id="MobiDB-lite"/>
    </source>
</evidence>
<dbReference type="InterPro" id="IPR020811">
    <property type="entry name" value="Enolase_N"/>
</dbReference>
<dbReference type="PIRSF" id="PIRSF001400">
    <property type="entry name" value="Enolase"/>
    <property type="match status" value="1"/>
</dbReference>
<feature type="compositionally biased region" description="Basic and acidic residues" evidence="10">
    <location>
        <begin position="47"/>
        <end position="57"/>
    </location>
</feature>
<feature type="active site" description="Proton acceptor" evidence="9">
    <location>
        <position position="333"/>
    </location>
</feature>
<dbReference type="NCBIfam" id="TIGR01060">
    <property type="entry name" value="eno"/>
    <property type="match status" value="1"/>
</dbReference>
<sequence length="423" mass="45222">MKIQEIRALEILDSRGFPTLKVTLTLEGGGQGSASVPSGKSTGEYEAAERRDGEAGRHGGKGVRQAVRNVEEVIAPALMGQAFTDQAQIDAVLLHLDATPNKSRLGANALLGVSLAAARAAAARRGLPLHTALHADAHLLPVPCFNVLNGGAHADNPLAFQEFMLVPAGRPTYAEALRAGAECYHALARLLEDRGMSVSVGDEGGFAPQIEQPEDALDLLVRAVERAGYHPGEDVFIALDPAANGFYRDGRYVFGGRSLSSAQLTDLYRDWLGRYPILSLEDGLSEEDRDGWAHLTRALGRRVQLVGDDLFVTNPERLRQGIAQGLANALLVKPNQIGTLTETWAAAQTARGAGYRLMMSHRSGETDDSFIADLAVAMGTGQIKSGAPARGERLAKYNRLLEIERDLGDRARFAGRAAFGGEA</sequence>
<reference evidence="13 14" key="1">
    <citation type="submission" date="2024-02" db="EMBL/GenBank/DDBJ databases">
        <title>Deinococcus aluminii NBRC 112889.</title>
        <authorList>
            <person name="Ichikawa N."/>
            <person name="Katano-Makiyama Y."/>
            <person name="Hidaka K."/>
        </authorList>
    </citation>
    <scope>NUCLEOTIDE SEQUENCE [LARGE SCALE GENOMIC DNA]</scope>
    <source>
        <strain evidence="13 14">NBRC 112889</strain>
    </source>
</reference>
<evidence type="ECO:0000256" key="4">
    <source>
        <dbReference type="ARBA" id="ARBA00017068"/>
    </source>
</evidence>
<feature type="binding site" evidence="9">
    <location>
        <position position="161"/>
    </location>
    <ligand>
        <name>(2R)-2-phosphoglycerate</name>
        <dbReference type="ChEBI" id="CHEBI:58289"/>
    </ligand>
</feature>
<feature type="binding site" evidence="9">
    <location>
        <position position="281"/>
    </location>
    <ligand>
        <name>Mg(2+)</name>
        <dbReference type="ChEBI" id="CHEBI:18420"/>
    </ligand>
</feature>
<feature type="domain" description="Enolase N-terminal" evidence="12">
    <location>
        <begin position="3"/>
        <end position="133"/>
    </location>
</feature>
<proteinExistence type="inferred from homology"/>
<feature type="region of interest" description="Disordered" evidence="10">
    <location>
        <begin position="28"/>
        <end position="62"/>
    </location>
</feature>
<comment type="caution">
    <text evidence="13">The sequence shown here is derived from an EMBL/GenBank/DDBJ whole genome shotgun (WGS) entry which is preliminary data.</text>
</comment>
<evidence type="ECO:0000256" key="8">
    <source>
        <dbReference type="ARBA" id="ARBA00023239"/>
    </source>
</evidence>
<dbReference type="EMBL" id="BAABRV010000005">
    <property type="protein sequence ID" value="GAA5534051.1"/>
    <property type="molecule type" value="Genomic_DNA"/>
</dbReference>